<evidence type="ECO:0000259" key="1">
    <source>
        <dbReference type="PROSITE" id="PS50190"/>
    </source>
</evidence>
<dbReference type="EMBL" id="BDEQ01000001">
    <property type="protein sequence ID" value="GAT96399.1"/>
    <property type="molecule type" value="Genomic_DNA"/>
</dbReference>
<name>A0A5K1U9T8_ENTHI</name>
<feature type="domain" description="SEC7" evidence="1">
    <location>
        <begin position="394"/>
        <end position="641"/>
    </location>
</feature>
<dbReference type="Gene3D" id="1.10.220.20">
    <property type="match status" value="1"/>
</dbReference>
<proteinExistence type="predicted"/>
<dbReference type="InterPro" id="IPR000904">
    <property type="entry name" value="Sec7_dom"/>
</dbReference>
<evidence type="ECO:0000313" key="3">
    <source>
        <dbReference type="Proteomes" id="UP000078387"/>
    </source>
</evidence>
<dbReference type="VEuPathDB" id="AmoebaDB:EHI8A_056460"/>
<evidence type="ECO:0000313" key="2">
    <source>
        <dbReference type="EMBL" id="GAT96399.1"/>
    </source>
</evidence>
<dbReference type="VEuPathDB" id="AmoebaDB:EHI5A_027380"/>
<protein>
    <recommendedName>
        <fullName evidence="1">SEC7 domain-containing protein</fullName>
    </recommendedName>
</protein>
<dbReference type="GO" id="GO:0005085">
    <property type="term" value="F:guanyl-nucleotide exchange factor activity"/>
    <property type="evidence" value="ECO:0007669"/>
    <property type="project" value="InterPro"/>
</dbReference>
<dbReference type="Proteomes" id="UP000078387">
    <property type="component" value="Unassembled WGS sequence"/>
</dbReference>
<dbReference type="GO" id="GO:0032012">
    <property type="term" value="P:regulation of ARF protein signal transduction"/>
    <property type="evidence" value="ECO:0007669"/>
    <property type="project" value="InterPro"/>
</dbReference>
<comment type="caution">
    <text evidence="2">The sequence shown here is derived from an EMBL/GenBank/DDBJ whole genome shotgun (WGS) entry which is preliminary data.</text>
</comment>
<organism evidence="2 3">
    <name type="scientific">Entamoeba histolytica</name>
    <dbReference type="NCBI Taxonomy" id="5759"/>
    <lineage>
        <taxon>Eukaryota</taxon>
        <taxon>Amoebozoa</taxon>
        <taxon>Evosea</taxon>
        <taxon>Archamoebae</taxon>
        <taxon>Mastigamoebida</taxon>
        <taxon>Entamoebidae</taxon>
        <taxon>Entamoeba</taxon>
    </lineage>
</organism>
<dbReference type="Pfam" id="PF01369">
    <property type="entry name" value="Sec7"/>
    <property type="match status" value="1"/>
</dbReference>
<dbReference type="VEuPathDB" id="AmoebaDB:EHI7A_106430"/>
<dbReference type="VEuPathDB" id="AmoebaDB:KM1_041770"/>
<dbReference type="InterPro" id="IPR035999">
    <property type="entry name" value="Sec7_dom_sf"/>
</dbReference>
<sequence length="1102" mass="129930">MAVNNYPLILKLTYNEMKEINTLTLNQESLVRNHIVNALQIYEQRHKTNITEENVVVILTTFLVILQTKEIPEEVHLIVCIAMRKILKFLNNIDKAKYFISSFIFTQIKEIEQKDKIIIQKLLFIRDCLEYENDICILKKGIKWFIQLYGNLINSNINIFINNNISIILECLNNVLHSKISYFIQTENGSELHDFLLFCLNYNYCEYEKVYMLVIRQIHDIYNEYYLLIKQTNAIFKVFKKDIIPHLLTLISLQNIISTEEYHLSQEVFSFLNDIFNNSFKMKVEMESYLVQMIYLMDFIYNDRTDSKYQIPKERGDQILQCIYTNLKSVLSMNNCMAKLYINYDCDEYCTDLFQFFIMTLFKQINAQGYHLLLPLTLQCLQMIVPFKQNGGFDWKTSLNRKKEWRVIGALFNDNFEIGIDEYLKLNNFKEKTTNIIAQMFVEIPQINKIKMVEYFLQPNEFNEKVFIDYIKKIGYVTMSLSQAFISIIKNICLPQDKLKTKKLFDLFAKEYINEHPNEKCSSNDISNAFIEILSKPSSFEEYLNILKENCCNKHELNLIFLFVSSHPLIVLNRLPTTTPTLLLNEEIELRESLCRKEVEVNTEVYSQFYNIFCNLILSVLAKSERFNELEKNLYEQIILHSIQFDEYVIIKNSIHQLLQLSGILIEDKFFYEPIKLHATITLIQQISETLPFLIETKEVVLFIAKLEEYDLIIKNKSKPFISFIQIKQEESSWFSTFLYNNSNHDKIKEYIKDKTKDIDLFKQLNDDNVIKFIKFLINLIKEVNEHERLEILTVLQLIIFSKSEQLINIIPLLLNEKIFAIESFSFFELCFNTIVFSLTINVSTNIEHLIDFISSQPYEHFTPINHLVQLFFEHMTNNPTAVQRIVEKKPILMPIACNELLKTVNSLTVKTVCSFIQHLPSGKARDSIIKTLILAVKTNETNEGWEDCLNESIKTMILNHSIEKEWLSLCKKPEVQINKIIEQLSNITINEKETNIIAQIILELIYLQREKSFNENIEKEGIQILLRCYQLNKDIGQMIQKQFQSLQTQYPKEFGEGTSLYTNIIKLLPKELYQDCLPQDDNKEIREEVAVDVKEIKNENS</sequence>
<dbReference type="SUPFAM" id="SSF48425">
    <property type="entry name" value="Sec7 domain"/>
    <property type="match status" value="1"/>
</dbReference>
<dbReference type="OMA" id="EFCEGTS"/>
<reference evidence="2 3" key="1">
    <citation type="submission" date="2016-05" db="EMBL/GenBank/DDBJ databases">
        <title>First whole genome sequencing of Entamoeba histolytica HM1:IMSS-clone-6.</title>
        <authorList>
            <person name="Mukherjee Avik.K."/>
            <person name="Izumyama S."/>
            <person name="Nakada-Tsukui K."/>
            <person name="Nozaki T."/>
        </authorList>
    </citation>
    <scope>NUCLEOTIDE SEQUENCE [LARGE SCALE GENOMIC DNA]</scope>
    <source>
        <strain evidence="2 3">HM1:IMSS clone 6</strain>
    </source>
</reference>
<accession>A0A5K1U9T8</accession>
<dbReference type="VEuPathDB" id="AmoebaDB:EHI_193380"/>
<dbReference type="AlphaFoldDB" id="A0A5K1U9T8"/>
<gene>
    <name evidence="2" type="ORF">CL6EHI_193380</name>
</gene>
<dbReference type="PROSITE" id="PS50190">
    <property type="entry name" value="SEC7"/>
    <property type="match status" value="1"/>
</dbReference>